<keyword evidence="1" id="KW-0378">Hydrolase</keyword>
<sequence>MSDRAIVLRNACIKLLSATEADPEKSHQHEFNGVAQLEQIFGEDSFEREAVFSLRGEAITDRAKVTWYDARRKHPTRSEHRLYFRENKVMARAHEGDNILIGFDNANELHCVLIPSGASGHRNDVSGWEVTADVNV</sequence>
<keyword evidence="1" id="KW-0255">Endonuclease</keyword>
<keyword evidence="2" id="KW-1185">Reference proteome</keyword>
<dbReference type="RefSeq" id="WP_134759325.1">
    <property type="nucleotide sequence ID" value="NZ_CP038151.1"/>
</dbReference>
<protein>
    <submittedName>
        <fullName evidence="1">Type II restriction endonuclease</fullName>
    </submittedName>
</protein>
<dbReference type="AlphaFoldDB" id="A0A4P7D4Q8"/>
<reference evidence="1 2" key="1">
    <citation type="submission" date="2019-03" db="EMBL/GenBank/DDBJ databases">
        <title>Paraburkholderia sp. 7MH5, isolated from subtropical forest soil.</title>
        <authorList>
            <person name="Gao Z.-H."/>
            <person name="Qiu L.-H."/>
        </authorList>
    </citation>
    <scope>NUCLEOTIDE SEQUENCE [LARGE SCALE GENOMIC DNA]</scope>
    <source>
        <strain evidence="1 2">7MH5</strain>
    </source>
</reference>
<evidence type="ECO:0000313" key="2">
    <source>
        <dbReference type="Proteomes" id="UP000295727"/>
    </source>
</evidence>
<organism evidence="1 2">
    <name type="scientific">Paraburkholderia pallida</name>
    <dbReference type="NCBI Taxonomy" id="2547399"/>
    <lineage>
        <taxon>Bacteria</taxon>
        <taxon>Pseudomonadati</taxon>
        <taxon>Pseudomonadota</taxon>
        <taxon>Betaproteobacteria</taxon>
        <taxon>Burkholderiales</taxon>
        <taxon>Burkholderiaceae</taxon>
        <taxon>Paraburkholderia</taxon>
    </lineage>
</organism>
<evidence type="ECO:0000313" key="1">
    <source>
        <dbReference type="EMBL" id="QBR03679.1"/>
    </source>
</evidence>
<accession>A0A4P7D4Q8</accession>
<dbReference type="Proteomes" id="UP000295727">
    <property type="component" value="Chromosome 4"/>
</dbReference>
<gene>
    <name evidence="1" type="ORF">E1956_41990</name>
</gene>
<dbReference type="KEGG" id="ppai:E1956_41990"/>
<proteinExistence type="predicted"/>
<dbReference type="OrthoDB" id="9797574at2"/>
<name>A0A4P7D4Q8_9BURK</name>
<keyword evidence="1" id="KW-0540">Nuclease</keyword>
<dbReference type="EMBL" id="CP038151">
    <property type="protein sequence ID" value="QBR03679.1"/>
    <property type="molecule type" value="Genomic_DNA"/>
</dbReference>
<dbReference type="GO" id="GO:0004519">
    <property type="term" value="F:endonuclease activity"/>
    <property type="evidence" value="ECO:0007669"/>
    <property type="project" value="UniProtKB-KW"/>
</dbReference>